<protein>
    <submittedName>
        <fullName evidence="1">Uncharacterized protein</fullName>
    </submittedName>
</protein>
<sequence>MKGSIWRLIYFLTSSQNCLLQPFKLFCPAKLFMV</sequence>
<dbReference type="AlphaFoldDB" id="A0A0A9EF99"/>
<name>A0A0A9EF99_ARUDO</name>
<organism evidence="1">
    <name type="scientific">Arundo donax</name>
    <name type="common">Giant reed</name>
    <name type="synonym">Donax arundinaceus</name>
    <dbReference type="NCBI Taxonomy" id="35708"/>
    <lineage>
        <taxon>Eukaryota</taxon>
        <taxon>Viridiplantae</taxon>
        <taxon>Streptophyta</taxon>
        <taxon>Embryophyta</taxon>
        <taxon>Tracheophyta</taxon>
        <taxon>Spermatophyta</taxon>
        <taxon>Magnoliopsida</taxon>
        <taxon>Liliopsida</taxon>
        <taxon>Poales</taxon>
        <taxon>Poaceae</taxon>
        <taxon>PACMAD clade</taxon>
        <taxon>Arundinoideae</taxon>
        <taxon>Arundineae</taxon>
        <taxon>Arundo</taxon>
    </lineage>
</organism>
<proteinExistence type="predicted"/>
<dbReference type="EMBL" id="GBRH01201355">
    <property type="protein sequence ID" value="JAD96540.1"/>
    <property type="molecule type" value="Transcribed_RNA"/>
</dbReference>
<accession>A0A0A9EF99</accession>
<reference evidence="1" key="2">
    <citation type="journal article" date="2015" name="Data Brief">
        <title>Shoot transcriptome of the giant reed, Arundo donax.</title>
        <authorList>
            <person name="Barrero R.A."/>
            <person name="Guerrero F.D."/>
            <person name="Moolhuijzen P."/>
            <person name="Goolsby J.A."/>
            <person name="Tidwell J."/>
            <person name="Bellgard S.E."/>
            <person name="Bellgard M.I."/>
        </authorList>
    </citation>
    <scope>NUCLEOTIDE SEQUENCE</scope>
    <source>
        <tissue evidence="1">Shoot tissue taken approximately 20 cm above the soil surface</tissue>
    </source>
</reference>
<evidence type="ECO:0000313" key="1">
    <source>
        <dbReference type="EMBL" id="JAD96540.1"/>
    </source>
</evidence>
<reference evidence="1" key="1">
    <citation type="submission" date="2014-09" db="EMBL/GenBank/DDBJ databases">
        <authorList>
            <person name="Magalhaes I.L.F."/>
            <person name="Oliveira U."/>
            <person name="Santos F.R."/>
            <person name="Vidigal T.H.D.A."/>
            <person name="Brescovit A.D."/>
            <person name="Santos A.J."/>
        </authorList>
    </citation>
    <scope>NUCLEOTIDE SEQUENCE</scope>
    <source>
        <tissue evidence="1">Shoot tissue taken approximately 20 cm above the soil surface</tissue>
    </source>
</reference>